<evidence type="ECO:0000256" key="1">
    <source>
        <dbReference type="SAM" id="Phobius"/>
    </source>
</evidence>
<proteinExistence type="predicted"/>
<evidence type="ECO:0000313" key="2">
    <source>
        <dbReference type="EMBL" id="NUU04249.1"/>
    </source>
</evidence>
<gene>
    <name evidence="2" type="ORF">HNO84_21785</name>
</gene>
<sequence>MNTATMLVEHYMLLIKNIAYLSAIGVHYFDRMEPLVLRAVDHLYIAHVGDASTCKVLLCQAIENELCYSHCEPPEYTDSLRVALQSLGHQLH</sequence>
<keyword evidence="1" id="KW-0472">Membrane</keyword>
<dbReference type="Proteomes" id="UP000536746">
    <property type="component" value="Unassembled WGS sequence"/>
</dbReference>
<evidence type="ECO:0000313" key="3">
    <source>
        <dbReference type="Proteomes" id="UP000536746"/>
    </source>
</evidence>
<protein>
    <submittedName>
        <fullName evidence="2">Uncharacterized protein</fullName>
    </submittedName>
</protein>
<organism evidence="2 3">
    <name type="scientific">Herbaspirillum robiniae</name>
    <dbReference type="NCBI Taxonomy" id="2014887"/>
    <lineage>
        <taxon>Bacteria</taxon>
        <taxon>Pseudomonadati</taxon>
        <taxon>Pseudomonadota</taxon>
        <taxon>Betaproteobacteria</taxon>
        <taxon>Burkholderiales</taxon>
        <taxon>Oxalobacteraceae</taxon>
        <taxon>Herbaspirillum</taxon>
    </lineage>
</organism>
<reference evidence="2 3" key="1">
    <citation type="journal article" date="2020" name="Front. Plant Sci.">
        <title>Isolation of Rhizosphere Bacteria That Improve Quality and Water Stress Tolerance in Greenhouse Ornamentals.</title>
        <authorList>
            <person name="Nordstedt N.P."/>
            <person name="Jones M.L."/>
        </authorList>
    </citation>
    <scope>NUCLEOTIDE SEQUENCE [LARGE SCALE GENOMIC DNA]</scope>
    <source>
        <strain evidence="2 3">C6C2</strain>
    </source>
</reference>
<comment type="caution">
    <text evidence="2">The sequence shown here is derived from an EMBL/GenBank/DDBJ whole genome shotgun (WGS) entry which is preliminary data.</text>
</comment>
<feature type="transmembrane region" description="Helical" evidence="1">
    <location>
        <begin position="12"/>
        <end position="29"/>
    </location>
</feature>
<keyword evidence="1" id="KW-1133">Transmembrane helix</keyword>
<dbReference type="EMBL" id="JABFMT010000037">
    <property type="protein sequence ID" value="NUU04249.1"/>
    <property type="molecule type" value="Genomic_DNA"/>
</dbReference>
<keyword evidence="1" id="KW-0812">Transmembrane</keyword>
<dbReference type="RefSeq" id="WP_175354906.1">
    <property type="nucleotide sequence ID" value="NZ_JABFMT010000037.1"/>
</dbReference>
<accession>A0ABX2M0Q0</accession>
<keyword evidence="3" id="KW-1185">Reference proteome</keyword>
<name>A0ABX2M0Q0_9BURK</name>